<dbReference type="SMART" id="SM00382">
    <property type="entry name" value="AAA"/>
    <property type="match status" value="2"/>
</dbReference>
<name>A0A428RDT1_9HYPO</name>
<dbReference type="InterPro" id="IPR027417">
    <property type="entry name" value="P-loop_NTPase"/>
</dbReference>
<dbReference type="PRINTS" id="PR00724">
    <property type="entry name" value="CRBOXYPTASEC"/>
</dbReference>
<evidence type="ECO:0000256" key="1">
    <source>
        <dbReference type="ARBA" id="ARBA00004651"/>
    </source>
</evidence>
<dbReference type="Gene3D" id="3.40.50.1820">
    <property type="entry name" value="alpha/beta hydrolase"/>
    <property type="match status" value="1"/>
</dbReference>
<keyword evidence="12 15" id="KW-0472">Membrane</keyword>
<keyword evidence="8" id="KW-0547">Nucleotide-binding</keyword>
<dbReference type="PANTHER" id="PTHR24223">
    <property type="entry name" value="ATP-BINDING CASSETTE SUB-FAMILY C"/>
    <property type="match status" value="1"/>
</dbReference>
<dbReference type="InterPro" id="IPR017871">
    <property type="entry name" value="ABC_transporter-like_CS"/>
</dbReference>
<evidence type="ECO:0000313" key="20">
    <source>
        <dbReference type="Proteomes" id="UP000287972"/>
    </source>
</evidence>
<dbReference type="InterPro" id="IPR011527">
    <property type="entry name" value="ABC1_TM_dom"/>
</dbReference>
<keyword evidence="6" id="KW-0645">Protease</keyword>
<dbReference type="SUPFAM" id="SSF53474">
    <property type="entry name" value="alpha/beta-Hydrolases"/>
    <property type="match status" value="1"/>
</dbReference>
<dbReference type="GO" id="GO:0006508">
    <property type="term" value="P:proteolysis"/>
    <property type="evidence" value="ECO:0007669"/>
    <property type="project" value="UniProtKB-KW"/>
</dbReference>
<accession>A0A428RDT1</accession>
<dbReference type="InterPro" id="IPR003593">
    <property type="entry name" value="AAA+_ATPase"/>
</dbReference>
<feature type="transmembrane region" description="Helical" evidence="15">
    <location>
        <begin position="1289"/>
        <end position="1311"/>
    </location>
</feature>
<organism evidence="19 20">
    <name type="scientific">Fusarium floridanum</name>
    <dbReference type="NCBI Taxonomy" id="1325733"/>
    <lineage>
        <taxon>Eukaryota</taxon>
        <taxon>Fungi</taxon>
        <taxon>Dikarya</taxon>
        <taxon>Ascomycota</taxon>
        <taxon>Pezizomycotina</taxon>
        <taxon>Sordariomycetes</taxon>
        <taxon>Hypocreomycetidae</taxon>
        <taxon>Hypocreales</taxon>
        <taxon>Nectriaceae</taxon>
        <taxon>Fusarium</taxon>
        <taxon>Fusarium solani species complex</taxon>
    </lineage>
</organism>
<evidence type="ECO:0000256" key="6">
    <source>
        <dbReference type="ARBA" id="ARBA00022670"/>
    </source>
</evidence>
<evidence type="ECO:0000256" key="3">
    <source>
        <dbReference type="ARBA" id="ARBA00022448"/>
    </source>
</evidence>
<keyword evidence="3" id="KW-0813">Transport</keyword>
<dbReference type="InterPro" id="IPR001563">
    <property type="entry name" value="Peptidase_S10"/>
</dbReference>
<feature type="transmembrane region" description="Helical" evidence="15">
    <location>
        <begin position="1403"/>
        <end position="1422"/>
    </location>
</feature>
<evidence type="ECO:0000256" key="10">
    <source>
        <dbReference type="ARBA" id="ARBA00022840"/>
    </source>
</evidence>
<keyword evidence="11 15" id="KW-1133">Transmembrane helix</keyword>
<feature type="transmembrane region" description="Helical" evidence="15">
    <location>
        <begin position="1327"/>
        <end position="1351"/>
    </location>
</feature>
<dbReference type="CDD" id="cd18580">
    <property type="entry name" value="ABC_6TM_ABCC_D2"/>
    <property type="match status" value="1"/>
</dbReference>
<feature type="domain" description="ABC transporter" evidence="17">
    <location>
        <begin position="1620"/>
        <end position="1859"/>
    </location>
</feature>
<evidence type="ECO:0000256" key="11">
    <source>
        <dbReference type="ARBA" id="ARBA00022989"/>
    </source>
</evidence>
<evidence type="ECO:0000256" key="5">
    <source>
        <dbReference type="ARBA" id="ARBA00022645"/>
    </source>
</evidence>
<evidence type="ECO:0000259" key="17">
    <source>
        <dbReference type="PROSITE" id="PS50893"/>
    </source>
</evidence>
<dbReference type="Gene3D" id="3.40.50.300">
    <property type="entry name" value="P-loop containing nucleotide triphosphate hydrolases"/>
    <property type="match status" value="2"/>
</dbReference>
<evidence type="ECO:0000256" key="7">
    <source>
        <dbReference type="ARBA" id="ARBA00022692"/>
    </source>
</evidence>
<evidence type="ECO:0000256" key="16">
    <source>
        <dbReference type="SAM" id="SignalP"/>
    </source>
</evidence>
<evidence type="ECO:0000256" key="14">
    <source>
        <dbReference type="SAM" id="MobiDB-lite"/>
    </source>
</evidence>
<dbReference type="CDD" id="cd18579">
    <property type="entry name" value="ABC_6TM_ABCC_D1"/>
    <property type="match status" value="1"/>
</dbReference>
<feature type="signal peptide" evidence="16">
    <location>
        <begin position="1"/>
        <end position="18"/>
    </location>
</feature>
<comment type="caution">
    <text evidence="19">The sequence shown here is derived from an EMBL/GenBank/DDBJ whole genome shotgun (WGS) entry which is preliminary data.</text>
</comment>
<dbReference type="PROSITE" id="PS00131">
    <property type="entry name" value="CARBOXYPEPT_SER_SER"/>
    <property type="match status" value="1"/>
</dbReference>
<keyword evidence="4" id="KW-1003">Cell membrane</keyword>
<feature type="chain" id="PRO_5019177985" description="Carboxypeptidase" evidence="16">
    <location>
        <begin position="19"/>
        <end position="1867"/>
    </location>
</feature>
<evidence type="ECO:0000256" key="13">
    <source>
        <dbReference type="ARBA" id="ARBA00023180"/>
    </source>
</evidence>
<keyword evidence="9" id="KW-0378">Hydrolase</keyword>
<keyword evidence="13" id="KW-0325">Glycoprotein</keyword>
<evidence type="ECO:0000313" key="19">
    <source>
        <dbReference type="EMBL" id="RSL75705.1"/>
    </source>
</evidence>
<keyword evidence="5" id="KW-0121">Carboxypeptidase</keyword>
<keyword evidence="16" id="KW-0732">Signal</keyword>
<dbReference type="PROSITE" id="PS50929">
    <property type="entry name" value="ABC_TM1F"/>
    <property type="match status" value="2"/>
</dbReference>
<evidence type="ECO:0000256" key="4">
    <source>
        <dbReference type="ARBA" id="ARBA00022475"/>
    </source>
</evidence>
<dbReference type="InterPro" id="IPR036640">
    <property type="entry name" value="ABC1_TM_sf"/>
</dbReference>
<dbReference type="InterPro" id="IPR050173">
    <property type="entry name" value="ABC_transporter_C-like"/>
</dbReference>
<dbReference type="SUPFAM" id="SSF90123">
    <property type="entry name" value="ABC transporter transmembrane region"/>
    <property type="match status" value="2"/>
</dbReference>
<dbReference type="Pfam" id="PF00005">
    <property type="entry name" value="ABC_tran"/>
    <property type="match status" value="2"/>
</dbReference>
<evidence type="ECO:0000256" key="15">
    <source>
        <dbReference type="SAM" id="Phobius"/>
    </source>
</evidence>
<feature type="compositionally biased region" description="Basic and acidic residues" evidence="14">
    <location>
        <begin position="1197"/>
        <end position="1213"/>
    </location>
</feature>
<sequence>MLGLFTWGLVALASKAQAAIPLVASPTHVAHPDTPFSGRPGIEPFTLRLGHDIASVCNSSTPGTSGFITSKDSRGGKNSIFFWLFESKNDPKTDPVILWMTGGPGASSVGYGHLMELGPCRIAPEGGYTVENPFGWNTNATLLFVDQPVGVGFSRGEHSSQGLHDASTTMDQFLRQFMIAFPDLADRDFYIAGESYGGSWVPALATTILQSQDDTSDDAKLMQIQGQGRDAATPSHHSHNKPHIKLKGVMIGNGLIRRSIQNIGFFETVCAGPDNLFNTSQCLEWAPRAMWCEEHLGVCETDGMTSATCKEAEEKCSEISRVVVEEMHRNPYDFRQECHDPEACYSEMKHIDEYLNRADIKQALSVPENLPFVGISYDVLEQWEKVGDLWRSSDDYVNYLLKSNIRVLIYVGDKDLYCNSAGMRLLVDRGLNWHGQPFIRPRELMPWYVGTKVAGRWKSYEPLTYAEIADAGHLSPFDKPEEALTLINAWIQGGLPTNGALAFVGILAALRWAQSQGLSSTTSTSLPSIFGIIIGSVTSLSTVCLTRPSILQSIYELSSCVIWTISLILSPTLDWLSISIPTLYLVALITTLGAPWAPNETVYTHHPLSKAPCLPKITLSWIDPLMKLAANGTLSSDDTWPVDHNISVRHALARPGLQPNAVRQSLLAGLGRILWRNFWGEMMLSGLLALVNVATALAQPFFLQSLLEKSDMSSVCGLFSASIIAGATDAHMRLLLCKIGVQIRSALTALLCDGCMSTPKSEESTSDPTVLIEVDSAKIFELVEQYHLLWMVPLQATISIAALILLLGWQSVLAGFLSPLVTLPLITHTTNDISRQMGLVMQAKDSRIALVTQVIKQVKQIKLGALQNLFQRKVDEQRFQELEKYKAVAFLNACMVFFVYVMPPALISMTFGTAIFLGHGLPSNVVFPALAFCFNITRAASLLPRLVMLYQGGQISFSRIREFLLTSLDEEVGLSKDATMDERPVEFGMRECDIGFPAGQDSPKVILQNCTMQATSNSLIVISGPVGCGKTTLIRSIIGEINPHLGHVWVHGKMAYAPQVPFLICGTVRENILFGLPFDPAFYNQVLDAVSLRLDLARLPEGDATMLGGTGVALSGGQKSRVALARAVYARHEVVVLDDPLAAVDAKVRSHLINHVLGPQGILKDSLRIFTTSSQALMSYSDALYVISNRSLSLTERPPRVHQDVTEPDHGNTSEEFESISKPSKPLINYGSIKSNSPISATAPEPDIDLESAPLLPPTTKTSPSTDFGGAPVRLDAYMRFLKLAKHGGWIIVLITAGASKLLDILAVFFLKLSSDEFERQGHSFKLAYYSACALLGGVLSAIFVLVAYYICVIPASRSIHGELTQGILEAKFSFFDTVNLGQILNRFTNDINKVDSSVSAGFISLVALCVTASASILVIVAATPLSILYLVPIGGVYFAIQSYYLHACRQLRRLETLARGPILNIANEIRVGAPVIMTFDQTASFKEQSRNVIDDHIRVWAPFVSLDSWLILRLQLLSRFVYSPFLRPTTATLTFCSIIQLLSAILLLWLQTSVSTLGLVMNYLIQITSQFNTFVQMRATLEADMTSVERIWSYAANTPESQPDEEAVPSPSWPQNPTITFNNYSASYKAGDIPCLRGLTFTISAGEHVAVVGRTGAGKSSLVLALLRALEHDSSRGGSITIDEVYISRVNLTDLRKRITLLPQEPAIFSGTVRDNLDLEGTRTDEQLREALDVCKVRQIFNIQPDQDPLNYRISDSGKNLSGGQIQILALARAILAKNKIVVLDEATAAMDASTSAVIHNVIQHRFRSHTVITITHHIESALQHDKVLVMHDGRVAHYAAPGELLKDKNSILSKLVADAKIKRFS</sequence>
<dbReference type="InterPro" id="IPR003439">
    <property type="entry name" value="ABC_transporter-like_ATP-bd"/>
</dbReference>
<evidence type="ECO:0000256" key="2">
    <source>
        <dbReference type="ARBA" id="ARBA00009431"/>
    </source>
</evidence>
<feature type="transmembrane region" description="Helical" evidence="15">
    <location>
        <begin position="788"/>
        <end position="809"/>
    </location>
</feature>
<dbReference type="GO" id="GO:0005886">
    <property type="term" value="C:plasma membrane"/>
    <property type="evidence" value="ECO:0007669"/>
    <property type="project" value="UniProtKB-SubCell"/>
</dbReference>
<dbReference type="FunFam" id="3.40.50.300:FF:000163">
    <property type="entry name" value="Multidrug resistance-associated protein member 4"/>
    <property type="match status" value="1"/>
</dbReference>
<dbReference type="GO" id="GO:0140359">
    <property type="term" value="F:ABC-type transporter activity"/>
    <property type="evidence" value="ECO:0007669"/>
    <property type="project" value="InterPro"/>
</dbReference>
<comment type="similarity">
    <text evidence="2">Belongs to the peptidase S10 family.</text>
</comment>
<dbReference type="InterPro" id="IPR044746">
    <property type="entry name" value="ABCC_6TM_D1"/>
</dbReference>
<feature type="domain" description="ABC transmembrane type-1" evidence="18">
    <location>
        <begin position="1291"/>
        <end position="1523"/>
    </location>
</feature>
<dbReference type="GO" id="GO:0005524">
    <property type="term" value="F:ATP binding"/>
    <property type="evidence" value="ECO:0007669"/>
    <property type="project" value="UniProtKB-KW"/>
</dbReference>
<dbReference type="Proteomes" id="UP000287972">
    <property type="component" value="Unassembled WGS sequence"/>
</dbReference>
<dbReference type="Gene3D" id="1.10.287.410">
    <property type="match status" value="1"/>
</dbReference>
<evidence type="ECO:0000256" key="9">
    <source>
        <dbReference type="ARBA" id="ARBA00022801"/>
    </source>
</evidence>
<feature type="region of interest" description="Disordered" evidence="14">
    <location>
        <begin position="1197"/>
        <end position="1223"/>
    </location>
</feature>
<dbReference type="InterPro" id="IPR029058">
    <property type="entry name" value="AB_hydrolase_fold"/>
</dbReference>
<dbReference type="CDD" id="cd03244">
    <property type="entry name" value="ABCC_MRP_domain2"/>
    <property type="match status" value="1"/>
</dbReference>
<feature type="domain" description="ABC transmembrane type-1" evidence="18">
    <location>
        <begin position="684"/>
        <end position="952"/>
    </location>
</feature>
<proteinExistence type="inferred from homology"/>
<keyword evidence="20" id="KW-1185">Reference proteome</keyword>
<dbReference type="InterPro" id="IPR044726">
    <property type="entry name" value="ABCC_6TM_D2"/>
</dbReference>
<evidence type="ECO:0008006" key="21">
    <source>
        <dbReference type="Google" id="ProtNLM"/>
    </source>
</evidence>
<dbReference type="Gene3D" id="1.20.1560.10">
    <property type="entry name" value="ABC transporter type 1, transmembrane domain"/>
    <property type="match status" value="2"/>
</dbReference>
<keyword evidence="10" id="KW-0067">ATP-binding</keyword>
<dbReference type="PROSITE" id="PS00211">
    <property type="entry name" value="ABC_TRANSPORTER_1"/>
    <property type="match status" value="1"/>
</dbReference>
<comment type="subcellular location">
    <subcellularLocation>
        <location evidence="1">Cell membrane</location>
        <topology evidence="1">Multi-pass membrane protein</topology>
    </subcellularLocation>
</comment>
<dbReference type="Pfam" id="PF00664">
    <property type="entry name" value="ABC_membrane"/>
    <property type="match status" value="2"/>
</dbReference>
<dbReference type="Pfam" id="PF00450">
    <property type="entry name" value="Peptidase_S10"/>
    <property type="match status" value="1"/>
</dbReference>
<protein>
    <recommendedName>
        <fullName evidence="21">Carboxypeptidase</fullName>
    </recommendedName>
</protein>
<evidence type="ECO:0000256" key="12">
    <source>
        <dbReference type="ARBA" id="ARBA00023136"/>
    </source>
</evidence>
<reference evidence="19 20" key="1">
    <citation type="submission" date="2017-06" db="EMBL/GenBank/DDBJ databases">
        <title>Comparative genomic analysis of Ambrosia Fusariam Clade fungi.</title>
        <authorList>
            <person name="Stajich J.E."/>
            <person name="Carrillo J."/>
            <person name="Kijimoto T."/>
            <person name="Eskalen A."/>
            <person name="O'Donnell K."/>
            <person name="Kasson M."/>
        </authorList>
    </citation>
    <scope>NUCLEOTIDE SEQUENCE [LARGE SCALE GENOMIC DNA]</scope>
    <source>
        <strain evidence="19 20">NRRL62606</strain>
    </source>
</reference>
<dbReference type="CDD" id="cd03250">
    <property type="entry name" value="ABCC_MRP_domain1"/>
    <property type="match status" value="1"/>
</dbReference>
<dbReference type="InterPro" id="IPR018202">
    <property type="entry name" value="Ser_caboxypep_ser_AS"/>
</dbReference>
<dbReference type="GO" id="GO:0016887">
    <property type="term" value="F:ATP hydrolysis activity"/>
    <property type="evidence" value="ECO:0007669"/>
    <property type="project" value="InterPro"/>
</dbReference>
<feature type="domain" description="ABC transporter" evidence="17">
    <location>
        <begin position="989"/>
        <end position="1214"/>
    </location>
</feature>
<evidence type="ECO:0000259" key="18">
    <source>
        <dbReference type="PROSITE" id="PS50929"/>
    </source>
</evidence>
<dbReference type="SUPFAM" id="SSF52540">
    <property type="entry name" value="P-loop containing nucleoside triphosphate hydrolases"/>
    <property type="match status" value="2"/>
</dbReference>
<dbReference type="PROSITE" id="PS50893">
    <property type="entry name" value="ABC_TRANSPORTER_2"/>
    <property type="match status" value="2"/>
</dbReference>
<evidence type="ECO:0000256" key="8">
    <source>
        <dbReference type="ARBA" id="ARBA00022741"/>
    </source>
</evidence>
<feature type="transmembrane region" description="Helical" evidence="15">
    <location>
        <begin position="1428"/>
        <end position="1446"/>
    </location>
</feature>
<gene>
    <name evidence="19" type="ORF">CEP51_010623</name>
</gene>
<keyword evidence="7 15" id="KW-0812">Transmembrane</keyword>
<dbReference type="GO" id="GO:0004185">
    <property type="term" value="F:serine-type carboxypeptidase activity"/>
    <property type="evidence" value="ECO:0007669"/>
    <property type="project" value="InterPro"/>
</dbReference>
<feature type="transmembrane region" description="Helical" evidence="15">
    <location>
        <begin position="887"/>
        <end position="917"/>
    </location>
</feature>
<dbReference type="EMBL" id="NKCL01000334">
    <property type="protein sequence ID" value="RSL75705.1"/>
    <property type="molecule type" value="Genomic_DNA"/>
</dbReference>